<dbReference type="PRINTS" id="PR01036">
    <property type="entry name" value="TCRTETB"/>
</dbReference>
<dbReference type="RefSeq" id="WP_150697884.1">
    <property type="nucleotide sequence ID" value="NZ_CABPRZ010000012.1"/>
</dbReference>
<comment type="similarity">
    <text evidence="2 8">Belongs to the major facilitator superfamily. Bcr/CmlA family.</text>
</comment>
<evidence type="ECO:0000256" key="3">
    <source>
        <dbReference type="ARBA" id="ARBA00022448"/>
    </source>
</evidence>
<feature type="transmembrane region" description="Helical" evidence="8">
    <location>
        <begin position="42"/>
        <end position="61"/>
    </location>
</feature>
<dbReference type="GO" id="GO:0005886">
    <property type="term" value="C:plasma membrane"/>
    <property type="evidence" value="ECO:0007669"/>
    <property type="project" value="UniProtKB-SubCell"/>
</dbReference>
<feature type="domain" description="Major facilitator superfamily (MFS) profile" evidence="9">
    <location>
        <begin position="6"/>
        <end position="388"/>
    </location>
</feature>
<dbReference type="NCBIfam" id="TIGR00710">
    <property type="entry name" value="efflux_Bcr_CflA"/>
    <property type="match status" value="1"/>
</dbReference>
<dbReference type="GO" id="GO:0015385">
    <property type="term" value="F:sodium:proton antiporter activity"/>
    <property type="evidence" value="ECO:0007669"/>
    <property type="project" value="TreeGrafter"/>
</dbReference>
<feature type="transmembrane region" description="Helical" evidence="8">
    <location>
        <begin position="73"/>
        <end position="94"/>
    </location>
</feature>
<dbReference type="AlphaFoldDB" id="A0A5E4W7P1"/>
<dbReference type="EMBL" id="CABPRZ010000012">
    <property type="protein sequence ID" value="VVE20638.1"/>
    <property type="molecule type" value="Genomic_DNA"/>
</dbReference>
<protein>
    <recommendedName>
        <fullName evidence="8">Bcr/CflA family efflux transporter</fullName>
    </recommendedName>
</protein>
<dbReference type="InterPro" id="IPR011701">
    <property type="entry name" value="MFS"/>
</dbReference>
<feature type="transmembrane region" description="Helical" evidence="8">
    <location>
        <begin position="248"/>
        <end position="267"/>
    </location>
</feature>
<evidence type="ECO:0000256" key="7">
    <source>
        <dbReference type="ARBA" id="ARBA00023136"/>
    </source>
</evidence>
<feature type="transmembrane region" description="Helical" evidence="8">
    <location>
        <begin position="276"/>
        <end position="294"/>
    </location>
</feature>
<feature type="transmembrane region" description="Helical" evidence="8">
    <location>
        <begin position="160"/>
        <end position="180"/>
    </location>
</feature>
<dbReference type="PANTHER" id="PTHR23502">
    <property type="entry name" value="MAJOR FACILITATOR SUPERFAMILY"/>
    <property type="match status" value="1"/>
</dbReference>
<evidence type="ECO:0000256" key="1">
    <source>
        <dbReference type="ARBA" id="ARBA00004651"/>
    </source>
</evidence>
<feature type="transmembrane region" description="Helical" evidence="8">
    <location>
        <begin position="300"/>
        <end position="326"/>
    </location>
</feature>
<dbReference type="Pfam" id="PF07690">
    <property type="entry name" value="MFS_1"/>
    <property type="match status" value="1"/>
</dbReference>
<feature type="transmembrane region" description="Helical" evidence="8">
    <location>
        <begin position="130"/>
        <end position="154"/>
    </location>
</feature>
<keyword evidence="4" id="KW-1003">Cell membrane</keyword>
<evidence type="ECO:0000256" key="8">
    <source>
        <dbReference type="RuleBase" id="RU365088"/>
    </source>
</evidence>
<dbReference type="InterPro" id="IPR004812">
    <property type="entry name" value="Efflux_drug-R_Bcr/CmlA"/>
</dbReference>
<evidence type="ECO:0000259" key="9">
    <source>
        <dbReference type="PROSITE" id="PS50850"/>
    </source>
</evidence>
<feature type="transmembrane region" description="Helical" evidence="8">
    <location>
        <begin position="365"/>
        <end position="385"/>
    </location>
</feature>
<dbReference type="InterPro" id="IPR020846">
    <property type="entry name" value="MFS_dom"/>
</dbReference>
<organism evidence="10 11">
    <name type="scientific">Pandoraea terrae</name>
    <dbReference type="NCBI Taxonomy" id="1537710"/>
    <lineage>
        <taxon>Bacteria</taxon>
        <taxon>Pseudomonadati</taxon>
        <taxon>Pseudomonadota</taxon>
        <taxon>Betaproteobacteria</taxon>
        <taxon>Burkholderiales</taxon>
        <taxon>Burkholderiaceae</taxon>
        <taxon>Pandoraea</taxon>
    </lineage>
</organism>
<dbReference type="GO" id="GO:0042910">
    <property type="term" value="F:xenobiotic transmembrane transporter activity"/>
    <property type="evidence" value="ECO:0007669"/>
    <property type="project" value="InterPro"/>
</dbReference>
<proteinExistence type="inferred from homology"/>
<evidence type="ECO:0000256" key="5">
    <source>
        <dbReference type="ARBA" id="ARBA00022692"/>
    </source>
</evidence>
<name>A0A5E4W7P1_9BURK</name>
<feature type="transmembrane region" description="Helical" evidence="8">
    <location>
        <begin position="210"/>
        <end position="228"/>
    </location>
</feature>
<keyword evidence="3 8" id="KW-0813">Transport</keyword>
<dbReference type="PANTHER" id="PTHR23502:SF132">
    <property type="entry name" value="POLYAMINE TRANSPORTER 2-RELATED"/>
    <property type="match status" value="1"/>
</dbReference>
<dbReference type="PROSITE" id="PS50850">
    <property type="entry name" value="MFS"/>
    <property type="match status" value="1"/>
</dbReference>
<keyword evidence="6 8" id="KW-1133">Transmembrane helix</keyword>
<dbReference type="OrthoDB" id="9814303at2"/>
<evidence type="ECO:0000313" key="10">
    <source>
        <dbReference type="EMBL" id="VVE20638.1"/>
    </source>
</evidence>
<dbReference type="Proteomes" id="UP000414233">
    <property type="component" value="Unassembled WGS sequence"/>
</dbReference>
<keyword evidence="8" id="KW-0997">Cell inner membrane</keyword>
<feature type="transmembrane region" description="Helical" evidence="8">
    <location>
        <begin position="100"/>
        <end position="118"/>
    </location>
</feature>
<evidence type="ECO:0000313" key="11">
    <source>
        <dbReference type="Proteomes" id="UP000414233"/>
    </source>
</evidence>
<gene>
    <name evidence="10" type="ORF">PTE30175_03034</name>
</gene>
<evidence type="ECO:0000256" key="4">
    <source>
        <dbReference type="ARBA" id="ARBA00022475"/>
    </source>
</evidence>
<reference evidence="10 11" key="1">
    <citation type="submission" date="2019-08" db="EMBL/GenBank/DDBJ databases">
        <authorList>
            <person name="Peeters C."/>
        </authorList>
    </citation>
    <scope>NUCLEOTIDE SEQUENCE [LARGE SCALE GENOMIC DNA]</scope>
    <source>
        <strain evidence="10 11">LMG 30175</strain>
    </source>
</reference>
<sequence length="391" mass="41520">MKRHGWLLLLGALCAIGPLSIDMYLPSAPFMAREFGSEGQTVQLSVVSYLVGLLVGQLLYGPLSDRHGRKPPLYVGLWLYGCSSVACALVDSAVPFICLRFLQGLGGCAGMVIARAIVRDRTNAVGAARAFSLLMLVVSVAPLLAPLLGAAVFQQWGWRAVFGGMGLFGALCLTAIHFWMRETREANTTSRFSWLGIARNYGRLLGDRQFVVYTLCNGLLQGGMYAYISGSAAVLMNVYGLSPRHYSWVFAANSLGMIVAAQLNAVLTSRLALARIVERALWLPAGLGLAAAGLDSDPSIWILLIGLFLFLSSIGFVAPNAAAIALSNHAENAGAASALMGTMLFVLGTLSAIATAALHDDSARSLLIVMAICSTGAILVFYLAARQRTID</sequence>
<feature type="transmembrane region" description="Helical" evidence="8">
    <location>
        <begin position="338"/>
        <end position="359"/>
    </location>
</feature>
<keyword evidence="5 8" id="KW-0812">Transmembrane</keyword>
<keyword evidence="11" id="KW-1185">Reference proteome</keyword>
<evidence type="ECO:0000256" key="2">
    <source>
        <dbReference type="ARBA" id="ARBA00006236"/>
    </source>
</evidence>
<evidence type="ECO:0000256" key="6">
    <source>
        <dbReference type="ARBA" id="ARBA00022989"/>
    </source>
</evidence>
<dbReference type="CDD" id="cd17320">
    <property type="entry name" value="MFS_MdfA_MDR_like"/>
    <property type="match status" value="1"/>
</dbReference>
<comment type="subcellular location">
    <subcellularLocation>
        <location evidence="8">Cell inner membrane</location>
        <topology evidence="8">Multi-pass membrane protein</topology>
    </subcellularLocation>
    <subcellularLocation>
        <location evidence="1">Cell membrane</location>
        <topology evidence="1">Multi-pass membrane protein</topology>
    </subcellularLocation>
</comment>
<dbReference type="Gene3D" id="1.20.1720.10">
    <property type="entry name" value="Multidrug resistance protein D"/>
    <property type="match status" value="1"/>
</dbReference>
<dbReference type="FunFam" id="1.20.1720.10:FF:000005">
    <property type="entry name" value="Bcr/CflA family efflux transporter"/>
    <property type="match status" value="1"/>
</dbReference>
<keyword evidence="7 8" id="KW-0472">Membrane</keyword>
<comment type="caution">
    <text evidence="8">Lacks conserved residue(s) required for the propagation of feature annotation.</text>
</comment>
<dbReference type="SUPFAM" id="SSF103473">
    <property type="entry name" value="MFS general substrate transporter"/>
    <property type="match status" value="1"/>
</dbReference>
<dbReference type="InterPro" id="IPR036259">
    <property type="entry name" value="MFS_trans_sf"/>
</dbReference>
<dbReference type="GO" id="GO:1990961">
    <property type="term" value="P:xenobiotic detoxification by transmembrane export across the plasma membrane"/>
    <property type="evidence" value="ECO:0007669"/>
    <property type="project" value="InterPro"/>
</dbReference>
<accession>A0A5E4W7P1</accession>